<dbReference type="InterPro" id="IPR036249">
    <property type="entry name" value="Thioredoxin-like_sf"/>
</dbReference>
<dbReference type="GO" id="GO:0017004">
    <property type="term" value="P:cytochrome complex assembly"/>
    <property type="evidence" value="ECO:0007669"/>
    <property type="project" value="UniProtKB-KW"/>
</dbReference>
<feature type="transmembrane region" description="Helical" evidence="5">
    <location>
        <begin position="183"/>
        <end position="203"/>
    </location>
</feature>
<evidence type="ECO:0000256" key="1">
    <source>
        <dbReference type="ARBA" id="ARBA00004196"/>
    </source>
</evidence>
<dbReference type="EMBL" id="FOVI01000040">
    <property type="protein sequence ID" value="SFO34183.1"/>
    <property type="molecule type" value="Genomic_DNA"/>
</dbReference>
<feature type="transmembrane region" description="Helical" evidence="5">
    <location>
        <begin position="117"/>
        <end position="140"/>
    </location>
</feature>
<gene>
    <name evidence="7" type="ORF">SAMN05421741_1401</name>
</gene>
<comment type="subcellular location">
    <subcellularLocation>
        <location evidence="1">Cell envelope</location>
    </subcellularLocation>
</comment>
<dbReference type="GO" id="GO:0030313">
    <property type="term" value="C:cell envelope"/>
    <property type="evidence" value="ECO:0007669"/>
    <property type="project" value="UniProtKB-SubCell"/>
</dbReference>
<dbReference type="Proteomes" id="UP000199036">
    <property type="component" value="Unassembled WGS sequence"/>
</dbReference>
<evidence type="ECO:0000313" key="8">
    <source>
        <dbReference type="Proteomes" id="UP000199036"/>
    </source>
</evidence>
<keyword evidence="3" id="KW-1015">Disulfide bond</keyword>
<dbReference type="Pfam" id="PF12730">
    <property type="entry name" value="ABC2_membrane_4"/>
    <property type="match status" value="1"/>
</dbReference>
<evidence type="ECO:0000256" key="2">
    <source>
        <dbReference type="ARBA" id="ARBA00022748"/>
    </source>
</evidence>
<evidence type="ECO:0000256" key="4">
    <source>
        <dbReference type="ARBA" id="ARBA00023284"/>
    </source>
</evidence>
<feature type="transmembrane region" description="Helical" evidence="5">
    <location>
        <begin position="152"/>
        <end position="176"/>
    </location>
</feature>
<dbReference type="InterPro" id="IPR013740">
    <property type="entry name" value="Redoxin"/>
</dbReference>
<evidence type="ECO:0000256" key="5">
    <source>
        <dbReference type="SAM" id="Phobius"/>
    </source>
</evidence>
<dbReference type="PROSITE" id="PS51352">
    <property type="entry name" value="THIOREDOXIN_2"/>
    <property type="match status" value="1"/>
</dbReference>
<dbReference type="GO" id="GO:0016491">
    <property type="term" value="F:oxidoreductase activity"/>
    <property type="evidence" value="ECO:0007669"/>
    <property type="project" value="InterPro"/>
</dbReference>
<keyword evidence="5" id="KW-0472">Membrane</keyword>
<organism evidence="7 8">
    <name type="scientific">Paenimyroides ummariense</name>
    <dbReference type="NCBI Taxonomy" id="913024"/>
    <lineage>
        <taxon>Bacteria</taxon>
        <taxon>Pseudomonadati</taxon>
        <taxon>Bacteroidota</taxon>
        <taxon>Flavobacteriia</taxon>
        <taxon>Flavobacteriales</taxon>
        <taxon>Flavobacteriaceae</taxon>
        <taxon>Paenimyroides</taxon>
    </lineage>
</organism>
<dbReference type="CDD" id="cd02966">
    <property type="entry name" value="TlpA_like_family"/>
    <property type="match status" value="1"/>
</dbReference>
<dbReference type="CDD" id="cd21809">
    <property type="entry name" value="ABC-2_lan_permease-like"/>
    <property type="match status" value="1"/>
</dbReference>
<dbReference type="Gene3D" id="3.40.30.10">
    <property type="entry name" value="Glutaredoxin"/>
    <property type="match status" value="1"/>
</dbReference>
<keyword evidence="5" id="KW-1133">Transmembrane helix</keyword>
<dbReference type="InterPro" id="IPR050553">
    <property type="entry name" value="Thioredoxin_ResA/DsbE_sf"/>
</dbReference>
<feature type="domain" description="Thioredoxin" evidence="6">
    <location>
        <begin position="595"/>
        <end position="738"/>
    </location>
</feature>
<name>A0A1I5GEA1_9FLAO</name>
<dbReference type="AlphaFoldDB" id="A0A1I5GEA1"/>
<evidence type="ECO:0000256" key="3">
    <source>
        <dbReference type="ARBA" id="ARBA00023157"/>
    </source>
</evidence>
<keyword evidence="2" id="KW-0201">Cytochrome c-type biogenesis</keyword>
<dbReference type="Pfam" id="PF08534">
    <property type="entry name" value="Redoxin"/>
    <property type="match status" value="1"/>
</dbReference>
<feature type="transmembrane region" description="Helical" evidence="5">
    <location>
        <begin position="234"/>
        <end position="253"/>
    </location>
</feature>
<feature type="transmembrane region" description="Helical" evidence="5">
    <location>
        <begin position="21"/>
        <end position="43"/>
    </location>
</feature>
<proteinExistence type="predicted"/>
<sequence>MKFFKAFAAENIKLKHSGIRTTAFILAVIPFLISTGVSIYKYFTEKAEATDPVYIFFDTYNLAVKPFIGLFYPLIIIVTASRIAQLEHKNNTWQLMETQPVKRAYLFNAKFFKAYQICFYSIILFMLSIVASSLLSYLLNPKNDLYILNIDWLFLLQITLSLTLGTAFLLALIYVVSVRFSNIFISIIIGFGLLLVAPILTFLKLLPKWFPTIILENSINVQSDLGYWFTYNEYLSIIAMVIILFIATFWYVYKNKKWWITNKSSVLINYAVPVLVLFGFFLYVNHPTQILQSNETVIKGTVPENSMISTIYLLDGTMNDTLQTIEVKGNHFHKVIIDDLPLKKYRLAWWSDKGEAQASVLLSKNDVVEIQFPDETKGQDFKILGTRLAENSLNVKLGDDLGYIKQLADKGSEDNAELIIMLLKDSYKKDLKTVNKFHTSDNYVIRDDYTEIIKNELYYKYNLIWMQYKDALVRSNPKNEYKDKSIQDVLNIDFKPNEDFIAKAENTEYYRFKIYELLSKDTSDGDILTKYRNGLGSLKNPTLETQLAKIILEDKLPNVNDLNEINRYEELFLPLIKDQRTHTYYSKFINDKKRLTIGSKALAFEAITTDNQPKNLADYKGKFVVLDFWASWCGPCIYQADYFEKHAIEYNKRGDVVFVSLSIDQKESAWRKKVKLNDKNVIQLYAKNQKALNDFYRLSSIPRFIFIDPEGKIINSNFPFPDDANFKVMLDQVLPKKQ</sequence>
<evidence type="ECO:0000259" key="6">
    <source>
        <dbReference type="PROSITE" id="PS51352"/>
    </source>
</evidence>
<dbReference type="STRING" id="913024.SAMN05421741_1401"/>
<dbReference type="PANTHER" id="PTHR42852:SF6">
    <property type="entry name" value="THIOL:DISULFIDE INTERCHANGE PROTEIN DSBE"/>
    <property type="match status" value="1"/>
</dbReference>
<keyword evidence="5" id="KW-0812">Transmembrane</keyword>
<feature type="transmembrane region" description="Helical" evidence="5">
    <location>
        <begin position="63"/>
        <end position="84"/>
    </location>
</feature>
<protein>
    <recommendedName>
        <fullName evidence="6">Thioredoxin domain-containing protein</fullName>
    </recommendedName>
</protein>
<dbReference type="InterPro" id="IPR013766">
    <property type="entry name" value="Thioredoxin_domain"/>
</dbReference>
<dbReference type="PANTHER" id="PTHR42852">
    <property type="entry name" value="THIOL:DISULFIDE INTERCHANGE PROTEIN DSBE"/>
    <property type="match status" value="1"/>
</dbReference>
<dbReference type="SUPFAM" id="SSF52833">
    <property type="entry name" value="Thioredoxin-like"/>
    <property type="match status" value="1"/>
</dbReference>
<feature type="transmembrane region" description="Helical" evidence="5">
    <location>
        <begin position="265"/>
        <end position="284"/>
    </location>
</feature>
<keyword evidence="8" id="KW-1185">Reference proteome</keyword>
<evidence type="ECO:0000313" key="7">
    <source>
        <dbReference type="EMBL" id="SFO34183.1"/>
    </source>
</evidence>
<keyword evidence="4" id="KW-0676">Redox-active center</keyword>
<reference evidence="8" key="1">
    <citation type="submission" date="2016-10" db="EMBL/GenBank/DDBJ databases">
        <authorList>
            <person name="Varghese N."/>
            <person name="Submissions S."/>
        </authorList>
    </citation>
    <scope>NUCLEOTIDE SEQUENCE [LARGE SCALE GENOMIC DNA]</scope>
    <source>
        <strain evidence="8">DS-12</strain>
    </source>
</reference>
<accession>A0A1I5GEA1</accession>